<gene>
    <name evidence="3" type="ORF">F7731_02880</name>
</gene>
<keyword evidence="3" id="KW-0808">Transferase</keyword>
<evidence type="ECO:0000313" key="3">
    <source>
        <dbReference type="EMBL" id="KAB2338522.1"/>
    </source>
</evidence>
<dbReference type="CDD" id="cd03801">
    <property type="entry name" value="GT4_PimA-like"/>
    <property type="match status" value="1"/>
</dbReference>
<dbReference type="InterPro" id="IPR050194">
    <property type="entry name" value="Glycosyltransferase_grp1"/>
</dbReference>
<dbReference type="InterPro" id="IPR032585">
    <property type="entry name" value="DUF4912"/>
</dbReference>
<name>A0A6L3VBE8_9BACI</name>
<dbReference type="InterPro" id="IPR001296">
    <property type="entry name" value="Glyco_trans_1"/>
</dbReference>
<proteinExistence type="predicted"/>
<sequence>MLENFIQLKMLSGSSCSASWAIPSSIRKFIECYFSRPFPSQCISLRFYDITGRQFNGGNAHYYQEIIVRDNQSHWVFKGLKKNRSYCAEVGIKFSENYFFPLLRSNVVPFVDQDAYETLNEQAQLDWSNQVSTYTFYGSGGRGESFIFAYKHSESIFGQINGRNLHKKYRNGCLPNGEKRKILLLSWEYPPHIVGGLSRHVHGLAESLTFFGYEVHVITAETDQHLHDESIQGLYIHRVTPLNEHDHHFISWIGGLNIAMIHKALELNTISSFCLIHAHDWLVGACGIVLQDVLQVPLIATIHATEYGRSNGIHTELQKFIHLKEQQLIHFAETVIVCSEYMKNELYQAFVIQNGKKIAIIPNGVHKLKPANSYNNLLSGMPLQVKKRFIFSIGRIVKEKGFDILIHAAHKMRSQFPDIYFIIAGNGPLLTDYKRMVKELALQDRVFFIGFVNDEQRMALLSKCELAVFPSRYEPFGIVALEAMQAGKPTIVANTGGLKGIVQHMQSGMFMSAGSSESFIEQASFLLKNKYASEQMGRAGKERVESLFGWDRIAEETKKIYEETI</sequence>
<evidence type="ECO:0000259" key="2">
    <source>
        <dbReference type="Pfam" id="PF13439"/>
    </source>
</evidence>
<dbReference type="Proteomes" id="UP000481030">
    <property type="component" value="Unassembled WGS sequence"/>
</dbReference>
<dbReference type="RefSeq" id="WP_151533260.1">
    <property type="nucleotide sequence ID" value="NZ_WBOS01000001.1"/>
</dbReference>
<feature type="domain" description="Glycosyl transferase family 1" evidence="1">
    <location>
        <begin position="384"/>
        <end position="543"/>
    </location>
</feature>
<dbReference type="Pfam" id="PF00534">
    <property type="entry name" value="Glycos_transf_1"/>
    <property type="match status" value="1"/>
</dbReference>
<dbReference type="OrthoDB" id="9803279at2"/>
<dbReference type="Pfam" id="PF16258">
    <property type="entry name" value="DUF4912"/>
    <property type="match status" value="1"/>
</dbReference>
<evidence type="ECO:0000313" key="4">
    <source>
        <dbReference type="Proteomes" id="UP000481030"/>
    </source>
</evidence>
<keyword evidence="4" id="KW-1185">Reference proteome</keyword>
<dbReference type="InterPro" id="IPR028098">
    <property type="entry name" value="Glyco_trans_4-like_N"/>
</dbReference>
<evidence type="ECO:0000259" key="1">
    <source>
        <dbReference type="Pfam" id="PF00534"/>
    </source>
</evidence>
<feature type="domain" description="Glycosyltransferase subfamily 4-like N-terminal" evidence="2">
    <location>
        <begin position="194"/>
        <end position="365"/>
    </location>
</feature>
<protein>
    <submittedName>
        <fullName evidence="3">Glycosyltransferase</fullName>
    </submittedName>
</protein>
<reference evidence="3 4" key="1">
    <citation type="journal article" date="2016" name="Antonie Van Leeuwenhoek">
        <title>Bacillus depressus sp. nov., isolated from soil of a sunflower field.</title>
        <authorList>
            <person name="Wei X."/>
            <person name="Xin D."/>
            <person name="Xin Y."/>
            <person name="Zhang H."/>
            <person name="Wang T."/>
            <person name="Zhang J."/>
        </authorList>
    </citation>
    <scope>NUCLEOTIDE SEQUENCE [LARGE SCALE GENOMIC DNA]</scope>
    <source>
        <strain evidence="3 4">BZ1</strain>
    </source>
</reference>
<dbReference type="Pfam" id="PF13439">
    <property type="entry name" value="Glyco_transf_4"/>
    <property type="match status" value="1"/>
</dbReference>
<dbReference type="SUPFAM" id="SSF53756">
    <property type="entry name" value="UDP-Glycosyltransferase/glycogen phosphorylase"/>
    <property type="match status" value="1"/>
</dbReference>
<organism evidence="3 4">
    <name type="scientific">Cytobacillus depressus</name>
    <dbReference type="NCBI Taxonomy" id="1602942"/>
    <lineage>
        <taxon>Bacteria</taxon>
        <taxon>Bacillati</taxon>
        <taxon>Bacillota</taxon>
        <taxon>Bacilli</taxon>
        <taxon>Bacillales</taxon>
        <taxon>Bacillaceae</taxon>
        <taxon>Cytobacillus</taxon>
    </lineage>
</organism>
<dbReference type="Gene3D" id="3.40.50.2000">
    <property type="entry name" value="Glycogen Phosphorylase B"/>
    <property type="match status" value="2"/>
</dbReference>
<comment type="caution">
    <text evidence="3">The sequence shown here is derived from an EMBL/GenBank/DDBJ whole genome shotgun (WGS) entry which is preliminary data.</text>
</comment>
<accession>A0A6L3VBE8</accession>
<dbReference type="GO" id="GO:0016757">
    <property type="term" value="F:glycosyltransferase activity"/>
    <property type="evidence" value="ECO:0007669"/>
    <property type="project" value="InterPro"/>
</dbReference>
<dbReference type="AlphaFoldDB" id="A0A6L3VBE8"/>
<dbReference type="EMBL" id="WBOS01000001">
    <property type="protein sequence ID" value="KAB2338522.1"/>
    <property type="molecule type" value="Genomic_DNA"/>
</dbReference>
<dbReference type="PANTHER" id="PTHR45947:SF3">
    <property type="entry name" value="SULFOQUINOVOSYL TRANSFERASE SQD2"/>
    <property type="match status" value="1"/>
</dbReference>
<dbReference type="PANTHER" id="PTHR45947">
    <property type="entry name" value="SULFOQUINOVOSYL TRANSFERASE SQD2"/>
    <property type="match status" value="1"/>
</dbReference>